<dbReference type="EMBL" id="BTGU01004292">
    <property type="protein sequence ID" value="GMN24910.1"/>
    <property type="molecule type" value="Genomic_DNA"/>
</dbReference>
<proteinExistence type="predicted"/>
<evidence type="ECO:0000313" key="1">
    <source>
        <dbReference type="EMBL" id="GMN24910.1"/>
    </source>
</evidence>
<dbReference type="AlphaFoldDB" id="A0AA88CNQ4"/>
<comment type="caution">
    <text evidence="1">The sequence shown here is derived from an EMBL/GenBank/DDBJ whole genome shotgun (WGS) entry which is preliminary data.</text>
</comment>
<sequence>MDGGAIDGLMVERAQWLARRSGLDREGRQRADLKHRRARDVSFVVGVWVGRGGAGFQEGVSLEVGSRESGLLVQLPPGGGGVAWWWFAVVGWLGCVVAARSAGSPSGGEDFYEISVLDALDMTKM</sequence>
<evidence type="ECO:0000313" key="2">
    <source>
        <dbReference type="Proteomes" id="UP001187192"/>
    </source>
</evidence>
<keyword evidence="2" id="KW-1185">Reference proteome</keyword>
<gene>
    <name evidence="1" type="ORF">TIFTF001_045898</name>
</gene>
<dbReference type="Proteomes" id="UP001187192">
    <property type="component" value="Unassembled WGS sequence"/>
</dbReference>
<accession>A0AA88CNQ4</accession>
<name>A0AA88CNQ4_FICCA</name>
<reference evidence="1" key="1">
    <citation type="submission" date="2023-07" db="EMBL/GenBank/DDBJ databases">
        <title>draft genome sequence of fig (Ficus carica).</title>
        <authorList>
            <person name="Takahashi T."/>
            <person name="Nishimura K."/>
        </authorList>
    </citation>
    <scope>NUCLEOTIDE SEQUENCE</scope>
</reference>
<organism evidence="1 2">
    <name type="scientific">Ficus carica</name>
    <name type="common">Common fig</name>
    <dbReference type="NCBI Taxonomy" id="3494"/>
    <lineage>
        <taxon>Eukaryota</taxon>
        <taxon>Viridiplantae</taxon>
        <taxon>Streptophyta</taxon>
        <taxon>Embryophyta</taxon>
        <taxon>Tracheophyta</taxon>
        <taxon>Spermatophyta</taxon>
        <taxon>Magnoliopsida</taxon>
        <taxon>eudicotyledons</taxon>
        <taxon>Gunneridae</taxon>
        <taxon>Pentapetalae</taxon>
        <taxon>rosids</taxon>
        <taxon>fabids</taxon>
        <taxon>Rosales</taxon>
        <taxon>Moraceae</taxon>
        <taxon>Ficeae</taxon>
        <taxon>Ficus</taxon>
    </lineage>
</organism>
<protein>
    <submittedName>
        <fullName evidence="1">Uncharacterized protein</fullName>
    </submittedName>
</protein>